<organism evidence="1 2">
    <name type="scientific">Ceraceosorus guamensis</name>
    <dbReference type="NCBI Taxonomy" id="1522189"/>
    <lineage>
        <taxon>Eukaryota</taxon>
        <taxon>Fungi</taxon>
        <taxon>Dikarya</taxon>
        <taxon>Basidiomycota</taxon>
        <taxon>Ustilaginomycotina</taxon>
        <taxon>Exobasidiomycetes</taxon>
        <taxon>Ceraceosorales</taxon>
        <taxon>Ceraceosoraceae</taxon>
        <taxon>Ceraceosorus</taxon>
    </lineage>
</organism>
<evidence type="ECO:0000313" key="1">
    <source>
        <dbReference type="EMBL" id="PWN41419.1"/>
    </source>
</evidence>
<dbReference type="Gene3D" id="1.10.600.10">
    <property type="entry name" value="Farnesyl Diphosphate Synthase"/>
    <property type="match status" value="1"/>
</dbReference>
<dbReference type="InParanoid" id="A0A316VVD7"/>
<sequence length="432" mass="49204">MIGSDRRWRNCQGFYKLSALMLLPWIVHVISQHSQGIMFSTYRIGTVTGEEHNMRLPNRGVPDARAASNTRDQTNMDPLRFWDVRSLSEIERRAAADACDEVVLGLFQRLGYQWPVPSEQQKTDNALVFSKIEEWADRELKSCDLDAKTVKRLVDFGVACGCMFYPHGSVEIKFLMSQMTVLATALDDKPNHHDIVHHTERYLSHDYGENDAATPAKTLLRLYAEGVNEMAAYFEADDGLTASLIRASLETYLLGWLLEARVHGMRVASDNDGPQASPTFADWVRGKSGIGDAYVLAIFKPNKETKIGMDRWLSCVTDLQCYTGYFNDVMSLRKEILEGDAGNYMNIKTRIRHLSGEQGTTRADKKFCIRDMLNETVAEVEQAAKRIDALIKHAIPEKLHLWHGYRHGYILWHLSMPRYQLENVARDLRGVE</sequence>
<dbReference type="STRING" id="1522189.A0A316VVD7"/>
<dbReference type="EMBL" id="KZ819393">
    <property type="protein sequence ID" value="PWN41419.1"/>
    <property type="molecule type" value="Genomic_DNA"/>
</dbReference>
<dbReference type="AlphaFoldDB" id="A0A316VVD7"/>
<evidence type="ECO:0000313" key="2">
    <source>
        <dbReference type="Proteomes" id="UP000245783"/>
    </source>
</evidence>
<keyword evidence="2" id="KW-1185">Reference proteome</keyword>
<dbReference type="OrthoDB" id="2998174at2759"/>
<dbReference type="SUPFAM" id="SSF48576">
    <property type="entry name" value="Terpenoid synthases"/>
    <property type="match status" value="1"/>
</dbReference>
<dbReference type="RefSeq" id="XP_025368579.1">
    <property type="nucleotide sequence ID" value="XM_025516247.1"/>
</dbReference>
<gene>
    <name evidence="1" type="ORF">IE81DRAFT_348356</name>
</gene>
<dbReference type="Proteomes" id="UP000245783">
    <property type="component" value="Unassembled WGS sequence"/>
</dbReference>
<evidence type="ECO:0008006" key="3">
    <source>
        <dbReference type="Google" id="ProtNLM"/>
    </source>
</evidence>
<dbReference type="InterPro" id="IPR008949">
    <property type="entry name" value="Isoprenoid_synthase_dom_sf"/>
</dbReference>
<protein>
    <recommendedName>
        <fullName evidence="3">Terpenoid synthase</fullName>
    </recommendedName>
</protein>
<reference evidence="1 2" key="1">
    <citation type="journal article" date="2018" name="Mol. Biol. Evol.">
        <title>Broad Genomic Sampling Reveals a Smut Pathogenic Ancestry of the Fungal Clade Ustilaginomycotina.</title>
        <authorList>
            <person name="Kijpornyongpan T."/>
            <person name="Mondo S.J."/>
            <person name="Barry K."/>
            <person name="Sandor L."/>
            <person name="Lee J."/>
            <person name="Lipzen A."/>
            <person name="Pangilinan J."/>
            <person name="LaButti K."/>
            <person name="Hainaut M."/>
            <person name="Henrissat B."/>
            <person name="Grigoriev I.V."/>
            <person name="Spatafora J.W."/>
            <person name="Aime M.C."/>
        </authorList>
    </citation>
    <scope>NUCLEOTIDE SEQUENCE [LARGE SCALE GENOMIC DNA]</scope>
    <source>
        <strain evidence="1 2">MCA 4658</strain>
    </source>
</reference>
<accession>A0A316VVD7</accession>
<proteinExistence type="predicted"/>
<dbReference type="GeneID" id="37038117"/>
<name>A0A316VVD7_9BASI</name>